<keyword evidence="6 9" id="KW-1133">Transmembrane helix</keyword>
<keyword evidence="7 9" id="KW-0472">Membrane</keyword>
<feature type="transmembrane region" description="Helical" evidence="9">
    <location>
        <begin position="239"/>
        <end position="264"/>
    </location>
</feature>
<evidence type="ECO:0000256" key="5">
    <source>
        <dbReference type="ARBA" id="ARBA00022692"/>
    </source>
</evidence>
<dbReference type="InterPro" id="IPR002549">
    <property type="entry name" value="AI-2E-like"/>
</dbReference>
<keyword evidence="11" id="KW-1185">Reference proteome</keyword>
<proteinExistence type="inferred from homology"/>
<feature type="transmembrane region" description="Helical" evidence="9">
    <location>
        <begin position="153"/>
        <end position="173"/>
    </location>
</feature>
<keyword evidence="5 9" id="KW-0812">Transmembrane</keyword>
<accession>A0ABT2MVP7</accession>
<feature type="transmembrane region" description="Helical" evidence="9">
    <location>
        <begin position="33"/>
        <end position="53"/>
    </location>
</feature>
<feature type="transmembrane region" description="Helical" evidence="9">
    <location>
        <begin position="311"/>
        <end position="337"/>
    </location>
</feature>
<feature type="transmembrane region" description="Helical" evidence="9">
    <location>
        <begin position="213"/>
        <end position="233"/>
    </location>
</feature>
<evidence type="ECO:0000256" key="9">
    <source>
        <dbReference type="SAM" id="Phobius"/>
    </source>
</evidence>
<evidence type="ECO:0000313" key="11">
    <source>
        <dbReference type="Proteomes" id="UP001525890"/>
    </source>
</evidence>
<evidence type="ECO:0000256" key="3">
    <source>
        <dbReference type="ARBA" id="ARBA00022448"/>
    </source>
</evidence>
<feature type="transmembrane region" description="Helical" evidence="9">
    <location>
        <begin position="65"/>
        <end position="87"/>
    </location>
</feature>
<comment type="similarity">
    <text evidence="2">Belongs to the autoinducer-2 exporter (AI-2E) (TC 2.A.86) family.</text>
</comment>
<dbReference type="RefSeq" id="WP_368008272.1">
    <property type="nucleotide sequence ID" value="NZ_JAMXFF010000037.1"/>
</dbReference>
<evidence type="ECO:0000256" key="1">
    <source>
        <dbReference type="ARBA" id="ARBA00004651"/>
    </source>
</evidence>
<evidence type="ECO:0000256" key="4">
    <source>
        <dbReference type="ARBA" id="ARBA00022475"/>
    </source>
</evidence>
<keyword evidence="3" id="KW-0813">Transport</keyword>
<sequence length="376" mass="40251">MSPSRIKISLTTLLLIFTLGLLVILLWQLRSLLITLMVSVVLAASISPVVNWAEKWHIPRWIATIITYLTLIGGLTGVVLLIGPTALDQIQRLIRQLPSYLETLRLIAEDLAARLIDTPPEFVRQFFDTQSLTTWGIRSTQQLVLRSYGLTRGLLGGVVTLILSIFISGYMVADSHSLIKSLVQLFPKPWDERLETQVMPISQRMGGYIRGRVLVSALLAVATSVGLSALGLGEFALGLGAIAGVTNLIPFLGPILGAVPALIVAVSQGGWLFLSVLILFVVIQNVETYVLDPLLVGSSVGVHPLYQLLSVIGGVQVLGIVGALIVPPWVAGGAALVENLYLKPKLRAEALGTPEAIGPNSTDGESSLAQHPTSSV</sequence>
<evidence type="ECO:0000313" key="10">
    <source>
        <dbReference type="EMBL" id="MCT7968778.1"/>
    </source>
</evidence>
<feature type="compositionally biased region" description="Polar residues" evidence="8">
    <location>
        <begin position="359"/>
        <end position="376"/>
    </location>
</feature>
<feature type="region of interest" description="Disordered" evidence="8">
    <location>
        <begin position="354"/>
        <end position="376"/>
    </location>
</feature>
<dbReference type="Pfam" id="PF01594">
    <property type="entry name" value="AI-2E_transport"/>
    <property type="match status" value="1"/>
</dbReference>
<gene>
    <name evidence="10" type="ORF">NG799_20935</name>
</gene>
<evidence type="ECO:0000256" key="2">
    <source>
        <dbReference type="ARBA" id="ARBA00009773"/>
    </source>
</evidence>
<dbReference type="EMBL" id="JAMXFF010000037">
    <property type="protein sequence ID" value="MCT7968778.1"/>
    <property type="molecule type" value="Genomic_DNA"/>
</dbReference>
<name>A0ABT2MVP7_9CYAN</name>
<comment type="caution">
    <text evidence="10">The sequence shown here is derived from an EMBL/GenBank/DDBJ whole genome shotgun (WGS) entry which is preliminary data.</text>
</comment>
<dbReference type="Proteomes" id="UP001525890">
    <property type="component" value="Unassembled WGS sequence"/>
</dbReference>
<feature type="transmembrane region" description="Helical" evidence="9">
    <location>
        <begin position="271"/>
        <end position="291"/>
    </location>
</feature>
<organism evidence="10 11">
    <name type="scientific">Laspinema palackyanum D2a</name>
    <dbReference type="NCBI Taxonomy" id="2953684"/>
    <lineage>
        <taxon>Bacteria</taxon>
        <taxon>Bacillati</taxon>
        <taxon>Cyanobacteriota</taxon>
        <taxon>Cyanophyceae</taxon>
        <taxon>Oscillatoriophycideae</taxon>
        <taxon>Oscillatoriales</taxon>
        <taxon>Laspinemataceae</taxon>
        <taxon>Laspinema</taxon>
        <taxon>Laspinema palackyanum</taxon>
    </lineage>
</organism>
<comment type="subcellular location">
    <subcellularLocation>
        <location evidence="1">Cell membrane</location>
        <topology evidence="1">Multi-pass membrane protein</topology>
    </subcellularLocation>
</comment>
<evidence type="ECO:0000256" key="6">
    <source>
        <dbReference type="ARBA" id="ARBA00022989"/>
    </source>
</evidence>
<reference evidence="10 11" key="1">
    <citation type="journal article" date="2022" name="Front. Microbiol.">
        <title>High genomic differentiation and limited gene flow indicate recent cryptic speciation within the genus Laspinema (cyanobacteria).</title>
        <authorList>
            <person name="Stanojkovic A."/>
            <person name="Skoupy S."/>
            <person name="Skaloud P."/>
            <person name="Dvorak P."/>
        </authorList>
    </citation>
    <scope>NUCLEOTIDE SEQUENCE [LARGE SCALE GENOMIC DNA]</scope>
    <source>
        <strain evidence="10 11">D2a</strain>
    </source>
</reference>
<evidence type="ECO:0000256" key="8">
    <source>
        <dbReference type="SAM" id="MobiDB-lite"/>
    </source>
</evidence>
<dbReference type="PANTHER" id="PTHR21716:SF53">
    <property type="entry name" value="PERMEASE PERM-RELATED"/>
    <property type="match status" value="1"/>
</dbReference>
<feature type="transmembrane region" description="Helical" evidence="9">
    <location>
        <begin position="7"/>
        <end position="27"/>
    </location>
</feature>
<protein>
    <submittedName>
        <fullName evidence="10">AI-2E family transporter</fullName>
    </submittedName>
</protein>
<keyword evidence="4" id="KW-1003">Cell membrane</keyword>
<evidence type="ECO:0000256" key="7">
    <source>
        <dbReference type="ARBA" id="ARBA00023136"/>
    </source>
</evidence>
<dbReference type="PANTHER" id="PTHR21716">
    <property type="entry name" value="TRANSMEMBRANE PROTEIN"/>
    <property type="match status" value="1"/>
</dbReference>